<evidence type="ECO:0000313" key="2">
    <source>
        <dbReference type="Proteomes" id="UP001320544"/>
    </source>
</evidence>
<protein>
    <recommendedName>
        <fullName evidence="3">BrnA antitoxin of type II toxin-antitoxin system</fullName>
    </recommendedName>
</protein>
<proteinExistence type="predicted"/>
<evidence type="ECO:0000313" key="1">
    <source>
        <dbReference type="EMBL" id="BDE94876.1"/>
    </source>
</evidence>
<accession>A0ABM7WFA9</accession>
<reference evidence="1 2" key="1">
    <citation type="submission" date="2022-01" db="EMBL/GenBank/DDBJ databases">
        <title>Novel bile acid biosynthetic pathways are enriched in the microbiome of centenarians.</title>
        <authorList>
            <person name="Sato Y."/>
            <person name="Atarashi K."/>
            <person name="Plichta R.D."/>
            <person name="Arai Y."/>
            <person name="Sasajima S."/>
            <person name="Kearney M.S."/>
            <person name="Suda W."/>
            <person name="Takeshita K."/>
            <person name="Sasaki T."/>
            <person name="Okamoto S."/>
            <person name="Skelly N.A."/>
            <person name="Okamura Y."/>
            <person name="Vlamakis H."/>
            <person name="Li Y."/>
            <person name="Tanoue T."/>
            <person name="Takei H."/>
            <person name="Nittono H."/>
            <person name="Narushima S."/>
            <person name="Irie J."/>
            <person name="Itoh H."/>
            <person name="Moriya K."/>
            <person name="Sugiura Y."/>
            <person name="Suematsu M."/>
            <person name="Moritoki N."/>
            <person name="Shibata S."/>
            <person name="Littman R.D."/>
            <person name="Fischbach A.M."/>
            <person name="Uwamino Y."/>
            <person name="Inoue T."/>
            <person name="Honda A."/>
            <person name="Hattori M."/>
            <person name="Murai T."/>
            <person name="Xavier J.R."/>
            <person name="Hirose N."/>
            <person name="Honda K."/>
        </authorList>
    </citation>
    <scope>NUCLEOTIDE SEQUENCE [LARGE SCALE GENOMIC DNA]</scope>
    <source>
        <strain evidence="1 2">CE91-St30</strain>
    </source>
</reference>
<organism evidence="1 2">
    <name type="scientific">Raoultibacter timonensis</name>
    <dbReference type="NCBI Taxonomy" id="1907662"/>
    <lineage>
        <taxon>Bacteria</taxon>
        <taxon>Bacillati</taxon>
        <taxon>Actinomycetota</taxon>
        <taxon>Coriobacteriia</taxon>
        <taxon>Eggerthellales</taxon>
        <taxon>Eggerthellaceae</taxon>
        <taxon>Raoultibacter</taxon>
    </lineage>
</organism>
<gene>
    <name evidence="1" type="ORF">CE91St30_02090</name>
</gene>
<evidence type="ECO:0008006" key="3">
    <source>
        <dbReference type="Google" id="ProtNLM"/>
    </source>
</evidence>
<sequence length="93" mass="10342">MAGKDFSNPRAAGRTRALVEEQVRFGAPPATEPSAAPEKAAAVHEVEHRMTAVFDDDLYWRVKRYLASPGAPHRTYSDMVRELVERELAGKGF</sequence>
<dbReference type="Proteomes" id="UP001320544">
    <property type="component" value="Chromosome"/>
</dbReference>
<keyword evidence="2" id="KW-1185">Reference proteome</keyword>
<dbReference type="EMBL" id="AP025564">
    <property type="protein sequence ID" value="BDE94876.1"/>
    <property type="molecule type" value="Genomic_DNA"/>
</dbReference>
<name>A0ABM7WFA9_9ACTN</name>
<dbReference type="RefSeq" id="WP_244411401.1">
    <property type="nucleotide sequence ID" value="NZ_AP025564.1"/>
</dbReference>